<protein>
    <submittedName>
        <fullName evidence="1">Uncharacterized protein</fullName>
    </submittedName>
</protein>
<dbReference type="RefSeq" id="WP_017801929.1">
    <property type="nucleotide sequence ID" value="NZ_JAGGMQ010000001.1"/>
</dbReference>
<dbReference type="Proteomes" id="UP001195624">
    <property type="component" value="Unassembled WGS sequence"/>
</dbReference>
<sequence length="313" mass="35251">MMPSLDDIAGNTGNQLASVLQPAGEILSSNQQITFRLYIKQLLPLDGFACWVSAAIINRDVLKRLNINNRFTITINGSLHRQLIPEPAEAVSRMLNSIIFTPTEQIDDFNLQSPDAIWLAEFSGTQFAFARMDSAYGQAGIFHYRGTAIVPTMRRQLITDPEDISDQQVLSNSMPIWLSLNQFAPVYPSFLNPARLEPPYMIADISESQPLQAAPYSPGRWQHAQDQVRITLYGLNNSVALEYLDYVVHSALEDGNFGITNIPVITDDISNQTEIDVLENRKFIDFSANYYQSAARDIARQLIKEVIFNYEVK</sequence>
<name>A0ABS4PEE3_9GAMM</name>
<reference evidence="1 2" key="1">
    <citation type="submission" date="2021-03" db="EMBL/GenBank/DDBJ databases">
        <authorList>
            <person name="D'Agostino P."/>
            <person name="Huntemann M."/>
            <person name="Clum A."/>
            <person name="Spunde A."/>
            <person name="Palaniappan K."/>
            <person name="Ritter S."/>
            <person name="Mikhailova N."/>
            <person name="Chen I.-M."/>
            <person name="Stamatis D."/>
            <person name="Reddy T."/>
            <person name="O'Malley R."/>
            <person name="Daum C."/>
            <person name="Shapiro N."/>
            <person name="Ivanova N."/>
            <person name="Kyrpides N."/>
            <person name="Woyke T."/>
        </authorList>
    </citation>
    <scope>NUCLEOTIDE SEQUENCE [LARGE SCALE GENOMIC DNA]</scope>
    <source>
        <strain evidence="1 2">WS4403</strain>
    </source>
</reference>
<organism evidence="1 2">
    <name type="scientific">Winslowiella toletana</name>
    <dbReference type="NCBI Taxonomy" id="92490"/>
    <lineage>
        <taxon>Bacteria</taxon>
        <taxon>Pseudomonadati</taxon>
        <taxon>Pseudomonadota</taxon>
        <taxon>Gammaproteobacteria</taxon>
        <taxon>Enterobacterales</taxon>
        <taxon>Erwiniaceae</taxon>
        <taxon>Winslowiella</taxon>
    </lineage>
</organism>
<evidence type="ECO:0000313" key="2">
    <source>
        <dbReference type="Proteomes" id="UP001195624"/>
    </source>
</evidence>
<proteinExistence type="predicted"/>
<dbReference type="EMBL" id="JAGGMQ010000001">
    <property type="protein sequence ID" value="MBP2171006.1"/>
    <property type="molecule type" value="Genomic_DNA"/>
</dbReference>
<reference evidence="2" key="2">
    <citation type="submission" date="2023-07" db="EMBL/GenBank/DDBJ databases">
        <title>Genome mining of underrepresented organisms for secondary metabolites.</title>
        <authorList>
            <person name="D'Agostino P.M."/>
        </authorList>
    </citation>
    <scope>NUCLEOTIDE SEQUENCE [LARGE SCALE GENOMIC DNA]</scope>
    <source>
        <strain evidence="2">WS4403</strain>
    </source>
</reference>
<gene>
    <name evidence="1" type="ORF">J2125_004198</name>
</gene>
<comment type="caution">
    <text evidence="1">The sequence shown here is derived from an EMBL/GenBank/DDBJ whole genome shotgun (WGS) entry which is preliminary data.</text>
</comment>
<accession>A0ABS4PEE3</accession>
<keyword evidence="2" id="KW-1185">Reference proteome</keyword>
<evidence type="ECO:0000313" key="1">
    <source>
        <dbReference type="EMBL" id="MBP2171006.1"/>
    </source>
</evidence>